<dbReference type="InterPro" id="IPR004838">
    <property type="entry name" value="NHTrfase_class1_PyrdxlP-BS"/>
</dbReference>
<dbReference type="GO" id="GO:0006520">
    <property type="term" value="P:amino acid metabolic process"/>
    <property type="evidence" value="ECO:0007669"/>
    <property type="project" value="InterPro"/>
</dbReference>
<reference evidence="9" key="1">
    <citation type="submission" date="2015-07" db="EMBL/GenBank/DDBJ databases">
        <title>Lactobacillus ginsenosidimutans/EMML 3141/ whole genome sequencing.</title>
        <authorList>
            <person name="Kim M.K."/>
            <person name="Im W.-T."/>
            <person name="Srinivasan S."/>
            <person name="Lee J.-J."/>
        </authorList>
    </citation>
    <scope>NUCLEOTIDE SEQUENCE [LARGE SCALE GENOMIC DNA]</scope>
    <source>
        <strain evidence="9">EMML 3041</strain>
    </source>
</reference>
<dbReference type="Gene3D" id="3.90.1150.10">
    <property type="entry name" value="Aspartate Aminotransferase, domain 1"/>
    <property type="match status" value="1"/>
</dbReference>
<evidence type="ECO:0000256" key="4">
    <source>
        <dbReference type="ARBA" id="ARBA00022679"/>
    </source>
</evidence>
<dbReference type="InterPro" id="IPR050596">
    <property type="entry name" value="AspAT/PAT-like"/>
</dbReference>
<dbReference type="PROSITE" id="PS00105">
    <property type="entry name" value="AA_TRANSFER_CLASS_1"/>
    <property type="match status" value="1"/>
</dbReference>
<dbReference type="KEGG" id="lgn:ABM34_11365"/>
<organism evidence="8 9">
    <name type="scientific">Companilactobacillus ginsenosidimutans</name>
    <dbReference type="NCBI Taxonomy" id="1007676"/>
    <lineage>
        <taxon>Bacteria</taxon>
        <taxon>Bacillati</taxon>
        <taxon>Bacillota</taxon>
        <taxon>Bacilli</taxon>
        <taxon>Lactobacillales</taxon>
        <taxon>Lactobacillaceae</taxon>
        <taxon>Companilactobacillus</taxon>
    </lineage>
</organism>
<dbReference type="STRING" id="1007676.ABM34_11365"/>
<evidence type="ECO:0000256" key="2">
    <source>
        <dbReference type="ARBA" id="ARBA00007441"/>
    </source>
</evidence>
<dbReference type="InterPro" id="IPR015424">
    <property type="entry name" value="PyrdxlP-dep_Trfase"/>
</dbReference>
<comment type="cofactor">
    <cofactor evidence="1 6">
        <name>pyridoxal 5'-phosphate</name>
        <dbReference type="ChEBI" id="CHEBI:597326"/>
    </cofactor>
</comment>
<dbReference type="GO" id="GO:0008483">
    <property type="term" value="F:transaminase activity"/>
    <property type="evidence" value="ECO:0007669"/>
    <property type="project" value="UniProtKB-KW"/>
</dbReference>
<dbReference type="OrthoDB" id="9802328at2"/>
<proteinExistence type="inferred from homology"/>
<evidence type="ECO:0000313" key="9">
    <source>
        <dbReference type="Proteomes" id="UP000036106"/>
    </source>
</evidence>
<dbReference type="InterPro" id="IPR015421">
    <property type="entry name" value="PyrdxlP-dep_Trfase_major"/>
</dbReference>
<keyword evidence="3 6" id="KW-0032">Aminotransferase</keyword>
<dbReference type="PANTHER" id="PTHR46383:SF4">
    <property type="entry name" value="AMINOTRANSFERASE"/>
    <property type="match status" value="1"/>
</dbReference>
<dbReference type="InterPro" id="IPR015422">
    <property type="entry name" value="PyrdxlP-dep_Trfase_small"/>
</dbReference>
<comment type="similarity">
    <text evidence="2 6">Belongs to the class-I pyridoxal-phosphate-dependent aminotransferase family.</text>
</comment>
<evidence type="ECO:0000256" key="5">
    <source>
        <dbReference type="ARBA" id="ARBA00022898"/>
    </source>
</evidence>
<dbReference type="AlphaFoldDB" id="A0A0H4QMX3"/>
<dbReference type="Pfam" id="PF00155">
    <property type="entry name" value="Aminotran_1_2"/>
    <property type="match status" value="1"/>
</dbReference>
<dbReference type="PANTHER" id="PTHR46383">
    <property type="entry name" value="ASPARTATE AMINOTRANSFERASE"/>
    <property type="match status" value="1"/>
</dbReference>
<dbReference type="InterPro" id="IPR004839">
    <property type="entry name" value="Aminotransferase_I/II_large"/>
</dbReference>
<keyword evidence="9" id="KW-1185">Reference proteome</keyword>
<evidence type="ECO:0000313" key="8">
    <source>
        <dbReference type="EMBL" id="AKP68073.1"/>
    </source>
</evidence>
<dbReference type="CDD" id="cd00609">
    <property type="entry name" value="AAT_like"/>
    <property type="match status" value="1"/>
</dbReference>
<gene>
    <name evidence="8" type="ORF">ABM34_11365</name>
</gene>
<dbReference type="EMBL" id="CP012034">
    <property type="protein sequence ID" value="AKP68073.1"/>
    <property type="molecule type" value="Genomic_DNA"/>
</dbReference>
<dbReference type="SUPFAM" id="SSF53383">
    <property type="entry name" value="PLP-dependent transferases"/>
    <property type="match status" value="1"/>
</dbReference>
<evidence type="ECO:0000256" key="3">
    <source>
        <dbReference type="ARBA" id="ARBA00022576"/>
    </source>
</evidence>
<evidence type="ECO:0000256" key="1">
    <source>
        <dbReference type="ARBA" id="ARBA00001933"/>
    </source>
</evidence>
<dbReference type="RefSeq" id="WP_048705841.1">
    <property type="nucleotide sequence ID" value="NZ_CP012034.1"/>
</dbReference>
<feature type="domain" description="Aminotransferase class I/classII large" evidence="7">
    <location>
        <begin position="32"/>
        <end position="378"/>
    </location>
</feature>
<dbReference type="Proteomes" id="UP000036106">
    <property type="component" value="Chromosome"/>
</dbReference>
<dbReference type="GO" id="GO:0030170">
    <property type="term" value="F:pyridoxal phosphate binding"/>
    <property type="evidence" value="ECO:0007669"/>
    <property type="project" value="InterPro"/>
</dbReference>
<protein>
    <recommendedName>
        <fullName evidence="6">Aminotransferase</fullName>
        <ecNumber evidence="6">2.6.1.-</ecNumber>
    </recommendedName>
</protein>
<dbReference type="PATRIC" id="fig|1007676.4.peg.2299"/>
<keyword evidence="4 6" id="KW-0808">Transferase</keyword>
<keyword evidence="5" id="KW-0663">Pyridoxal phosphate</keyword>
<dbReference type="EC" id="2.6.1.-" evidence="6"/>
<accession>A0A0H4QMX3</accession>
<name>A0A0H4QMX3_9LACO</name>
<evidence type="ECO:0000256" key="6">
    <source>
        <dbReference type="RuleBase" id="RU000481"/>
    </source>
</evidence>
<evidence type="ECO:0000259" key="7">
    <source>
        <dbReference type="Pfam" id="PF00155"/>
    </source>
</evidence>
<dbReference type="Gene3D" id="3.40.640.10">
    <property type="entry name" value="Type I PLP-dependent aspartate aminotransferase-like (Major domain)"/>
    <property type="match status" value="1"/>
</dbReference>
<sequence>MKNPVELMNPEVVAIKQQEIFKFNALAKANSGVVNMTVGEPNFPTPDHIKLAAIRAIMNDDTKYTVPEGDHDLLRAASNYLHEKYGLNYDPESEMITTLGVTEGVFSTLNALLDEGDEVLIPAPCYTIYGPDTNFDHSKPVYLDTSKTEFKVMPEQLDELLSTHPRIKVFLFNYPNNPTGVTYNKQELENLAAVLSKYDVFVISDEIYSELTYNSKHYSFAKILPKQTILLNGVSKSHAMTGWRIGIACAPKEIISQINKIHELATTAVSTISQAAATEAYTNGFDDPMKMRDEYKQRRDVLLSGLEKLDFYCPIPDGAFYLFAKIPEGLNQDDVTFAKDLLKKEGLAILPGSFFGEGGSGHLRLSYAASMESIQNALVKLRDYVTNYASSKEQI</sequence>